<sequence>MNIEFNLAHFVRGIFIVTAVTIGMEAALYGVLSARTSIENHAAEARIAALVAGN</sequence>
<evidence type="ECO:0000313" key="2">
    <source>
        <dbReference type="EMBL" id="MBB2154823.1"/>
    </source>
</evidence>
<comment type="caution">
    <text evidence="2">The sequence shown here is derived from an EMBL/GenBank/DDBJ whole genome shotgun (WGS) entry which is preliminary data.</text>
</comment>
<evidence type="ECO:0000256" key="1">
    <source>
        <dbReference type="SAM" id="Phobius"/>
    </source>
</evidence>
<keyword evidence="1" id="KW-0812">Transmembrane</keyword>
<keyword evidence="1" id="KW-1133">Transmembrane helix</keyword>
<accession>A0A7W4FBQ5</accession>
<dbReference type="Proteomes" id="UP000550787">
    <property type="component" value="Unassembled WGS sequence"/>
</dbReference>
<proteinExistence type="predicted"/>
<reference evidence="2 3" key="1">
    <citation type="submission" date="2020-04" db="EMBL/GenBank/DDBJ databases">
        <title>Description of novel Gluconacetobacter.</title>
        <authorList>
            <person name="Sombolestani A."/>
        </authorList>
    </citation>
    <scope>NUCLEOTIDE SEQUENCE [LARGE SCALE GENOMIC DNA]</scope>
    <source>
        <strain evidence="2 3">LMG 7603</strain>
    </source>
</reference>
<evidence type="ECO:0000313" key="3">
    <source>
        <dbReference type="Proteomes" id="UP000550787"/>
    </source>
</evidence>
<gene>
    <name evidence="2" type="ORF">HLH33_00620</name>
</gene>
<dbReference type="EMBL" id="JABEQG010000001">
    <property type="protein sequence ID" value="MBB2154823.1"/>
    <property type="molecule type" value="Genomic_DNA"/>
</dbReference>
<protein>
    <submittedName>
        <fullName evidence="2">Uncharacterized protein</fullName>
    </submittedName>
</protein>
<dbReference type="RefSeq" id="WP_183115249.1">
    <property type="nucleotide sequence ID" value="NZ_JABEQG010000001.1"/>
</dbReference>
<keyword evidence="1" id="KW-0472">Membrane</keyword>
<name>A0A7W4FBQ5_GLUDI</name>
<feature type="transmembrane region" description="Helical" evidence="1">
    <location>
        <begin position="12"/>
        <end position="32"/>
    </location>
</feature>
<organism evidence="2 3">
    <name type="scientific">Gluconacetobacter diazotrophicus</name>
    <name type="common">Acetobacter diazotrophicus</name>
    <dbReference type="NCBI Taxonomy" id="33996"/>
    <lineage>
        <taxon>Bacteria</taxon>
        <taxon>Pseudomonadati</taxon>
        <taxon>Pseudomonadota</taxon>
        <taxon>Alphaproteobacteria</taxon>
        <taxon>Acetobacterales</taxon>
        <taxon>Acetobacteraceae</taxon>
        <taxon>Gluconacetobacter</taxon>
    </lineage>
</organism>
<dbReference type="AlphaFoldDB" id="A0A7W4FBQ5"/>